<reference evidence="1 2" key="1">
    <citation type="submission" date="2014-06" db="EMBL/GenBank/DDBJ databases">
        <authorList>
            <person name="Swart Estienne"/>
        </authorList>
    </citation>
    <scope>NUCLEOTIDE SEQUENCE [LARGE SCALE GENOMIC DNA]</scope>
    <source>
        <strain evidence="1 2">130c</strain>
    </source>
</reference>
<dbReference type="Proteomes" id="UP000039865">
    <property type="component" value="Unassembled WGS sequence"/>
</dbReference>
<protein>
    <submittedName>
        <fullName evidence="1">Uncharacterized protein</fullName>
    </submittedName>
</protein>
<proteinExistence type="predicted"/>
<dbReference type="EMBL" id="CCKQ01018647">
    <property type="protein sequence ID" value="CDW90624.1"/>
    <property type="molecule type" value="Genomic_DNA"/>
</dbReference>
<accession>A0A078B892</accession>
<evidence type="ECO:0000313" key="1">
    <source>
        <dbReference type="EMBL" id="CDW90624.1"/>
    </source>
</evidence>
<dbReference type="InParanoid" id="A0A078B892"/>
<dbReference type="AlphaFoldDB" id="A0A078B892"/>
<organism evidence="1 2">
    <name type="scientific">Stylonychia lemnae</name>
    <name type="common">Ciliate</name>
    <dbReference type="NCBI Taxonomy" id="5949"/>
    <lineage>
        <taxon>Eukaryota</taxon>
        <taxon>Sar</taxon>
        <taxon>Alveolata</taxon>
        <taxon>Ciliophora</taxon>
        <taxon>Intramacronucleata</taxon>
        <taxon>Spirotrichea</taxon>
        <taxon>Stichotrichia</taxon>
        <taxon>Sporadotrichida</taxon>
        <taxon>Oxytrichidae</taxon>
        <taxon>Stylonychinae</taxon>
        <taxon>Stylonychia</taxon>
    </lineage>
</organism>
<keyword evidence="2" id="KW-1185">Reference proteome</keyword>
<evidence type="ECO:0000313" key="2">
    <source>
        <dbReference type="Proteomes" id="UP000039865"/>
    </source>
</evidence>
<sequence>MQASERKLILKDIKDFLISHLGEGGTFEGPGVMEFNQHSIPKDKEVPEDFKALDFEGLFDREENVKGFFYTIESQKYWKLNGLNRVADEDFAGYGFSKTVELLELDENKKIPRDDEGKPILKRRLDERGKPIEIHQEGGYIMAYTERKTDRTLFQKMTSIPRGQAMVVNGNIKENEEDAIRFATFKSKPDQQFGVLTSQNLNEDLDMRNYIIDFKFDGDNLLYDEWMKFDDLDVKSDQRAGIFHRNRADLIRIQSA</sequence>
<name>A0A078B892_STYLE</name>
<gene>
    <name evidence="1" type="primary">Contig19391.g20555</name>
    <name evidence="1" type="ORF">STYLEM_19769</name>
</gene>